<dbReference type="GO" id="GO:0009403">
    <property type="term" value="P:toxin biosynthetic process"/>
    <property type="evidence" value="ECO:0007669"/>
    <property type="project" value="InterPro"/>
</dbReference>
<keyword evidence="3 5" id="KW-1133">Transmembrane helix</keyword>
<comment type="caution">
    <text evidence="6">The sequence shown here is derived from an EMBL/GenBank/DDBJ whole genome shotgun (WGS) entry which is preliminary data.</text>
</comment>
<dbReference type="PANTHER" id="PTHR36926">
    <property type="entry name" value="COLICIN V PRODUCTION PROTEIN"/>
    <property type="match status" value="1"/>
</dbReference>
<dbReference type="RefSeq" id="WP_160738347.1">
    <property type="nucleotide sequence ID" value="NZ_WTYQ01000001.1"/>
</dbReference>
<dbReference type="Proteomes" id="UP000460561">
    <property type="component" value="Unassembled WGS sequence"/>
</dbReference>
<feature type="transmembrane region" description="Helical" evidence="5">
    <location>
        <begin position="100"/>
        <end position="125"/>
    </location>
</feature>
<feature type="transmembrane region" description="Helical" evidence="5">
    <location>
        <begin position="28"/>
        <end position="45"/>
    </location>
</feature>
<gene>
    <name evidence="6" type="ORF">GRI39_03970</name>
</gene>
<evidence type="ECO:0000256" key="2">
    <source>
        <dbReference type="ARBA" id="ARBA00022692"/>
    </source>
</evidence>
<evidence type="ECO:0000313" key="7">
    <source>
        <dbReference type="Proteomes" id="UP000460561"/>
    </source>
</evidence>
<protein>
    <submittedName>
        <fullName evidence="6">CvpA family protein</fullName>
    </submittedName>
</protein>
<accession>A0A845A4S9</accession>
<feature type="transmembrane region" description="Helical" evidence="5">
    <location>
        <begin position="65"/>
        <end position="88"/>
    </location>
</feature>
<dbReference type="OrthoDB" id="9806894at2"/>
<proteinExistence type="predicted"/>
<dbReference type="GO" id="GO:0016020">
    <property type="term" value="C:membrane"/>
    <property type="evidence" value="ECO:0007669"/>
    <property type="project" value="UniProtKB-SubCell"/>
</dbReference>
<dbReference type="AlphaFoldDB" id="A0A845A4S9"/>
<sequence length="180" mass="19742">MTGFDIIVLFVVGLGAIRGFMRGFLQEVLSLAAWAAAIVAIYYFHTDLTAILFDYISSPSGAAVLAFLILLLIPFAFMRGFAIWAGRTSRSSVLGPIDRVLGFGFGTIKGAIIVVMGFSILVLAYDTIWGAEGRPDWIVQSRTYPFINASADSLVQVIDERRRRMISDKAESDSSKTDIF</sequence>
<dbReference type="Pfam" id="PF02674">
    <property type="entry name" value="Colicin_V"/>
    <property type="match status" value="1"/>
</dbReference>
<reference evidence="6 7" key="1">
    <citation type="submission" date="2019-12" db="EMBL/GenBank/DDBJ databases">
        <title>Genomic-based taxomic classification of the family Erythrobacteraceae.</title>
        <authorList>
            <person name="Xu L."/>
        </authorList>
    </citation>
    <scope>NUCLEOTIDE SEQUENCE [LARGE SCALE GENOMIC DNA]</scope>
    <source>
        <strain evidence="6 7">DSM 18604</strain>
    </source>
</reference>
<keyword evidence="2 5" id="KW-0812">Transmembrane</keyword>
<feature type="transmembrane region" description="Helical" evidence="5">
    <location>
        <begin position="6"/>
        <end position="21"/>
    </location>
</feature>
<comment type="subcellular location">
    <subcellularLocation>
        <location evidence="1">Membrane</location>
        <topology evidence="1">Multi-pass membrane protein</topology>
    </subcellularLocation>
</comment>
<dbReference type="InterPro" id="IPR052719">
    <property type="entry name" value="CvpA-like"/>
</dbReference>
<dbReference type="PANTHER" id="PTHR36926:SF1">
    <property type="entry name" value="COLICIN V PRODUCTION PROTEIN"/>
    <property type="match status" value="1"/>
</dbReference>
<evidence type="ECO:0000256" key="4">
    <source>
        <dbReference type="ARBA" id="ARBA00023136"/>
    </source>
</evidence>
<dbReference type="InterPro" id="IPR003825">
    <property type="entry name" value="Colicin-V_CvpA"/>
</dbReference>
<keyword evidence="7" id="KW-1185">Reference proteome</keyword>
<organism evidence="6 7">
    <name type="scientific">Altericroceibacterium indicum</name>
    <dbReference type="NCBI Taxonomy" id="374177"/>
    <lineage>
        <taxon>Bacteria</taxon>
        <taxon>Pseudomonadati</taxon>
        <taxon>Pseudomonadota</taxon>
        <taxon>Alphaproteobacteria</taxon>
        <taxon>Sphingomonadales</taxon>
        <taxon>Erythrobacteraceae</taxon>
        <taxon>Altericroceibacterium</taxon>
    </lineage>
</organism>
<keyword evidence="4 5" id="KW-0472">Membrane</keyword>
<evidence type="ECO:0000313" key="6">
    <source>
        <dbReference type="EMBL" id="MXP25200.1"/>
    </source>
</evidence>
<evidence type="ECO:0000256" key="1">
    <source>
        <dbReference type="ARBA" id="ARBA00004141"/>
    </source>
</evidence>
<evidence type="ECO:0000256" key="5">
    <source>
        <dbReference type="SAM" id="Phobius"/>
    </source>
</evidence>
<dbReference type="EMBL" id="WTYQ01000001">
    <property type="protein sequence ID" value="MXP25200.1"/>
    <property type="molecule type" value="Genomic_DNA"/>
</dbReference>
<evidence type="ECO:0000256" key="3">
    <source>
        <dbReference type="ARBA" id="ARBA00022989"/>
    </source>
</evidence>
<name>A0A845A4S9_9SPHN</name>